<dbReference type="GO" id="GO:0005886">
    <property type="term" value="C:plasma membrane"/>
    <property type="evidence" value="ECO:0007669"/>
    <property type="project" value="TreeGrafter"/>
</dbReference>
<sequence length="739" mass="81393">MKSSRWLQIPFLGGTGRKVRNGLNPRDVQSKKKDHDEHAGRVVGGTLSSSGPLTEEQSHGTNLSEQKTEGDGNFTEEETRVRFAKNDAEDIVQDYNAPIRWWVVATLFPLVAGTFGPMASAFNICAVAVPWRVIVSPISTQAEGPHIPDPNWLIGINALSIAIAITANLALMSHMTKHVRFNVSAPITIIGWFISGVIDIAIVAAAPAHVPLPTTGYGTATWSQAYYYAIFSGFIYISLSFMLAFTAYSLWHKQISGSFKLTLAQRSLMVHTTLFMGYILGTAAIYRQIEGWLYLDCVYFAVVTLFTIGFGDFAPETTVGRGLFLPFALGGIVFVGLIIANIRGLVLESASLKVSTRLVEKARTQAIKRGDPENGVLKIRGYKRRNLIASTELESRQREFNAMREVQKVAARNDKALALLRATTAFLMLWFVGAVCLWEAEASTGGDNWTYFETIYFTYVAQITVGYGDFHPQTNSTKPAFVFWALLALPTLTVLIGAVGDAVTDAVNWFSLWIPKIAPKITYLARKIAQRPAKVQECIREASEDQTTTNVGAFQDIADSEKGDMGSDDAEKNAFGDMSSGSSNKAYRSYIIARAAQKVMEHVDERPPRKYTYTEWTWLLKLLGEDEADESGHRRVGLSTGKGIEVGLPPLQGKHQQWSWMGQESPLMDLKDGSEPKWVLKRLLKVLEHNAKKQGDESAGSRTNQGYASHRDSDAVLPMPGRFPRVGTINGSEPSSGKG</sequence>
<feature type="transmembrane region" description="Helical" evidence="10">
    <location>
        <begin position="151"/>
        <end position="171"/>
    </location>
</feature>
<feature type="transmembrane region" description="Helical" evidence="10">
    <location>
        <begin position="418"/>
        <end position="438"/>
    </location>
</feature>
<reference evidence="12" key="1">
    <citation type="submission" date="2023-07" db="EMBL/GenBank/DDBJ databases">
        <title>Black Yeasts Isolated from many extreme environments.</title>
        <authorList>
            <person name="Coleine C."/>
            <person name="Stajich J.E."/>
            <person name="Selbmann L."/>
        </authorList>
    </citation>
    <scope>NUCLEOTIDE SEQUENCE</scope>
    <source>
        <strain evidence="12">CCFEE 5485</strain>
    </source>
</reference>
<feature type="region of interest" description="Disordered" evidence="9">
    <location>
        <begin position="17"/>
        <end position="76"/>
    </location>
</feature>
<feature type="compositionally biased region" description="Polar residues" evidence="9">
    <location>
        <begin position="729"/>
        <end position="739"/>
    </location>
</feature>
<dbReference type="GO" id="GO:0030322">
    <property type="term" value="P:stabilization of membrane potential"/>
    <property type="evidence" value="ECO:0007669"/>
    <property type="project" value="TreeGrafter"/>
</dbReference>
<feature type="domain" description="Potassium channel" evidence="11">
    <location>
        <begin position="275"/>
        <end position="343"/>
    </location>
</feature>
<keyword evidence="13" id="KW-1185">Reference proteome</keyword>
<feature type="region of interest" description="Disordered" evidence="9">
    <location>
        <begin position="691"/>
        <end position="739"/>
    </location>
</feature>
<dbReference type="Gene3D" id="1.10.287.70">
    <property type="match status" value="2"/>
</dbReference>
<gene>
    <name evidence="12" type="ORF">LTR78_010715</name>
</gene>
<dbReference type="PANTHER" id="PTHR11003:SF301">
    <property type="entry name" value="POTASSIUM CHANNEL PROTEIN"/>
    <property type="match status" value="1"/>
</dbReference>
<protein>
    <recommendedName>
        <fullName evidence="11">Potassium channel domain-containing protein</fullName>
    </recommendedName>
</protein>
<evidence type="ECO:0000256" key="6">
    <source>
        <dbReference type="ARBA" id="ARBA00023136"/>
    </source>
</evidence>
<accession>A0AAE0TMG1</accession>
<evidence type="ECO:0000313" key="13">
    <source>
        <dbReference type="Proteomes" id="UP001274830"/>
    </source>
</evidence>
<feature type="transmembrane region" description="Helical" evidence="10">
    <location>
        <begin position="323"/>
        <end position="342"/>
    </location>
</feature>
<feature type="transmembrane region" description="Helical" evidence="10">
    <location>
        <begin position="480"/>
        <end position="503"/>
    </location>
</feature>
<dbReference type="Proteomes" id="UP001274830">
    <property type="component" value="Unassembled WGS sequence"/>
</dbReference>
<proteinExistence type="inferred from homology"/>
<evidence type="ECO:0000256" key="7">
    <source>
        <dbReference type="ARBA" id="ARBA00023303"/>
    </source>
</evidence>
<feature type="transmembrane region" description="Helical" evidence="10">
    <location>
        <begin position="450"/>
        <end position="468"/>
    </location>
</feature>
<evidence type="ECO:0000256" key="4">
    <source>
        <dbReference type="ARBA" id="ARBA00022989"/>
    </source>
</evidence>
<evidence type="ECO:0000256" key="8">
    <source>
        <dbReference type="RuleBase" id="RU003857"/>
    </source>
</evidence>
<dbReference type="InterPro" id="IPR013099">
    <property type="entry name" value="K_chnl_dom"/>
</dbReference>
<comment type="subcellular location">
    <subcellularLocation>
        <location evidence="1">Membrane</location>
        <topology evidence="1">Multi-pass membrane protein</topology>
    </subcellularLocation>
</comment>
<dbReference type="Pfam" id="PF07885">
    <property type="entry name" value="Ion_trans_2"/>
    <property type="match status" value="2"/>
</dbReference>
<evidence type="ECO:0000256" key="9">
    <source>
        <dbReference type="SAM" id="MobiDB-lite"/>
    </source>
</evidence>
<evidence type="ECO:0000256" key="1">
    <source>
        <dbReference type="ARBA" id="ARBA00004141"/>
    </source>
</evidence>
<dbReference type="PRINTS" id="PR01333">
    <property type="entry name" value="2POREKCHANEL"/>
</dbReference>
<feature type="transmembrane region" description="Helical" evidence="10">
    <location>
        <begin position="226"/>
        <end position="248"/>
    </location>
</feature>
<dbReference type="InterPro" id="IPR003280">
    <property type="entry name" value="2pore_dom_K_chnl"/>
</dbReference>
<keyword evidence="5 8" id="KW-0406">Ion transport</keyword>
<name>A0AAE0TMG1_9PEZI</name>
<keyword evidence="6 10" id="KW-0472">Membrane</keyword>
<organism evidence="12 13">
    <name type="scientific">Recurvomyces mirabilis</name>
    <dbReference type="NCBI Taxonomy" id="574656"/>
    <lineage>
        <taxon>Eukaryota</taxon>
        <taxon>Fungi</taxon>
        <taxon>Dikarya</taxon>
        <taxon>Ascomycota</taxon>
        <taxon>Pezizomycotina</taxon>
        <taxon>Dothideomycetes</taxon>
        <taxon>Dothideomycetidae</taxon>
        <taxon>Mycosphaerellales</taxon>
        <taxon>Teratosphaeriaceae</taxon>
        <taxon>Recurvomyces</taxon>
    </lineage>
</organism>
<evidence type="ECO:0000256" key="10">
    <source>
        <dbReference type="SAM" id="Phobius"/>
    </source>
</evidence>
<evidence type="ECO:0000313" key="12">
    <source>
        <dbReference type="EMBL" id="KAK3669410.1"/>
    </source>
</evidence>
<dbReference type="EMBL" id="JAUTXT010000086">
    <property type="protein sequence ID" value="KAK3669410.1"/>
    <property type="molecule type" value="Genomic_DNA"/>
</dbReference>
<evidence type="ECO:0000256" key="2">
    <source>
        <dbReference type="ARBA" id="ARBA00022448"/>
    </source>
</evidence>
<evidence type="ECO:0000256" key="5">
    <source>
        <dbReference type="ARBA" id="ARBA00023065"/>
    </source>
</evidence>
<dbReference type="AlphaFoldDB" id="A0AAE0TMG1"/>
<evidence type="ECO:0000259" key="11">
    <source>
        <dbReference type="Pfam" id="PF07885"/>
    </source>
</evidence>
<feature type="domain" description="Potassium channel" evidence="11">
    <location>
        <begin position="427"/>
        <end position="504"/>
    </location>
</feature>
<feature type="compositionally biased region" description="Basic and acidic residues" evidence="9">
    <location>
        <begin position="28"/>
        <end position="40"/>
    </location>
</feature>
<keyword evidence="3 8" id="KW-0812">Transmembrane</keyword>
<dbReference type="SUPFAM" id="SSF81324">
    <property type="entry name" value="Voltage-gated potassium channels"/>
    <property type="match status" value="2"/>
</dbReference>
<feature type="transmembrane region" description="Helical" evidence="10">
    <location>
        <begin position="183"/>
        <end position="206"/>
    </location>
</feature>
<comment type="similarity">
    <text evidence="8">Belongs to the two pore domain potassium channel (TC 1.A.1.8) family.</text>
</comment>
<keyword evidence="2 8" id="KW-0813">Transport</keyword>
<dbReference type="GO" id="GO:0015271">
    <property type="term" value="F:outward rectifier potassium channel activity"/>
    <property type="evidence" value="ECO:0007669"/>
    <property type="project" value="TreeGrafter"/>
</dbReference>
<comment type="caution">
    <text evidence="12">The sequence shown here is derived from an EMBL/GenBank/DDBJ whole genome shotgun (WGS) entry which is preliminary data.</text>
</comment>
<feature type="transmembrane region" description="Helical" evidence="10">
    <location>
        <begin position="101"/>
        <end position="131"/>
    </location>
</feature>
<keyword evidence="4 10" id="KW-1133">Transmembrane helix</keyword>
<evidence type="ECO:0000256" key="3">
    <source>
        <dbReference type="ARBA" id="ARBA00022692"/>
    </source>
</evidence>
<dbReference type="GO" id="GO:0022841">
    <property type="term" value="F:potassium ion leak channel activity"/>
    <property type="evidence" value="ECO:0007669"/>
    <property type="project" value="TreeGrafter"/>
</dbReference>
<dbReference type="PANTHER" id="PTHR11003">
    <property type="entry name" value="POTASSIUM CHANNEL, SUBFAMILY K"/>
    <property type="match status" value="1"/>
</dbReference>
<keyword evidence="7 8" id="KW-0407">Ion channel</keyword>
<feature type="transmembrane region" description="Helical" evidence="10">
    <location>
        <begin position="292"/>
        <end position="311"/>
    </location>
</feature>